<evidence type="ECO:0000256" key="1">
    <source>
        <dbReference type="SAM" id="MobiDB-lite"/>
    </source>
</evidence>
<feature type="transmembrane region" description="Helical" evidence="2">
    <location>
        <begin position="333"/>
        <end position="352"/>
    </location>
</feature>
<dbReference type="STRING" id="619300.G3AH39"/>
<name>G3AH39_SPAPN</name>
<accession>G3AH39</accession>
<keyword evidence="2" id="KW-1133">Transmembrane helix</keyword>
<evidence type="ECO:0008006" key="6">
    <source>
        <dbReference type="Google" id="ProtNLM"/>
    </source>
</evidence>
<keyword evidence="2" id="KW-0812">Transmembrane</keyword>
<dbReference type="OrthoDB" id="167398at2759"/>
<dbReference type="KEGG" id="spaa:SPAPADRAFT_48459"/>
<keyword evidence="5" id="KW-1185">Reference proteome</keyword>
<gene>
    <name evidence="4" type="ORF">SPAPADRAFT_48459</name>
</gene>
<keyword evidence="2" id="KW-0472">Membrane</keyword>
<feature type="compositionally biased region" description="Low complexity" evidence="1">
    <location>
        <begin position="212"/>
        <end position="221"/>
    </location>
</feature>
<organism evidence="5">
    <name type="scientific">Spathaspora passalidarum (strain NRRL Y-27907 / 11-Y1)</name>
    <dbReference type="NCBI Taxonomy" id="619300"/>
    <lineage>
        <taxon>Eukaryota</taxon>
        <taxon>Fungi</taxon>
        <taxon>Dikarya</taxon>
        <taxon>Ascomycota</taxon>
        <taxon>Saccharomycotina</taxon>
        <taxon>Pichiomycetes</taxon>
        <taxon>Debaryomycetaceae</taxon>
        <taxon>Spathaspora</taxon>
    </lineage>
</organism>
<dbReference type="HOGENOM" id="CLU_783395_0_0_1"/>
<feature type="signal peptide" evidence="3">
    <location>
        <begin position="1"/>
        <end position="19"/>
    </location>
</feature>
<keyword evidence="3" id="KW-0732">Signal</keyword>
<dbReference type="RefSeq" id="XP_007372881.1">
    <property type="nucleotide sequence ID" value="XM_007372819.1"/>
</dbReference>
<evidence type="ECO:0000313" key="4">
    <source>
        <dbReference type="EMBL" id="EGW35469.1"/>
    </source>
</evidence>
<evidence type="ECO:0000313" key="5">
    <source>
        <dbReference type="Proteomes" id="UP000000709"/>
    </source>
</evidence>
<protein>
    <recommendedName>
        <fullName evidence="6">Extracellular membrane protein CFEM domain-containing protein</fullName>
    </recommendedName>
</protein>
<evidence type="ECO:0000256" key="2">
    <source>
        <dbReference type="SAM" id="Phobius"/>
    </source>
</evidence>
<reference evidence="4 5" key="1">
    <citation type="journal article" date="2011" name="Proc. Natl. Acad. Sci. U.S.A.">
        <title>Comparative genomics of xylose-fermenting fungi for enhanced biofuel production.</title>
        <authorList>
            <person name="Wohlbach D.J."/>
            <person name="Kuo A."/>
            <person name="Sato T.K."/>
            <person name="Potts K.M."/>
            <person name="Salamov A.A."/>
            <person name="LaButti K.M."/>
            <person name="Sun H."/>
            <person name="Clum A."/>
            <person name="Pangilinan J.L."/>
            <person name="Lindquist E.A."/>
            <person name="Lucas S."/>
            <person name="Lapidus A."/>
            <person name="Jin M."/>
            <person name="Gunawan C."/>
            <person name="Balan V."/>
            <person name="Dale B.E."/>
            <person name="Jeffries T.W."/>
            <person name="Zinkel R."/>
            <person name="Barry K.W."/>
            <person name="Grigoriev I.V."/>
            <person name="Gasch A.P."/>
        </authorList>
    </citation>
    <scope>NUCLEOTIDE SEQUENCE [LARGE SCALE GENOMIC DNA]</scope>
    <source>
        <strain evidence="5">NRRL Y-27907 / 11-Y1</strain>
    </source>
</reference>
<dbReference type="Proteomes" id="UP000000709">
    <property type="component" value="Unassembled WGS sequence"/>
</dbReference>
<feature type="compositionally biased region" description="Basic and acidic residues" evidence="1">
    <location>
        <begin position="225"/>
        <end position="251"/>
    </location>
</feature>
<dbReference type="AlphaFoldDB" id="G3AH39"/>
<feature type="compositionally biased region" description="Low complexity" evidence="1">
    <location>
        <begin position="257"/>
        <end position="269"/>
    </location>
</feature>
<feature type="chain" id="PRO_5003442500" description="Extracellular membrane protein CFEM domain-containing protein" evidence="3">
    <location>
        <begin position="20"/>
        <end position="354"/>
    </location>
</feature>
<evidence type="ECO:0000256" key="3">
    <source>
        <dbReference type="SAM" id="SignalP"/>
    </source>
</evidence>
<dbReference type="EMBL" id="GL996499">
    <property type="protein sequence ID" value="EGW35469.1"/>
    <property type="molecule type" value="Genomic_DNA"/>
</dbReference>
<dbReference type="InParanoid" id="G3AH39"/>
<feature type="compositionally biased region" description="Polar residues" evidence="1">
    <location>
        <begin position="152"/>
        <end position="189"/>
    </location>
</feature>
<proteinExistence type="predicted"/>
<dbReference type="GeneID" id="18871224"/>
<feature type="region of interest" description="Disordered" evidence="1">
    <location>
        <begin position="125"/>
        <end position="300"/>
    </location>
</feature>
<feature type="compositionally biased region" description="Basic and acidic residues" evidence="1">
    <location>
        <begin position="270"/>
        <end position="284"/>
    </location>
</feature>
<feature type="compositionally biased region" description="Gly residues" evidence="1">
    <location>
        <begin position="138"/>
        <end position="149"/>
    </location>
</feature>
<sequence length="354" mass="38158">MRALYSLYLLILFVAGVSARGEEFEWYGKSLAVYSCFYEINYSKGFKFCQPGDRTCACTNENAMASLAGCLTYKNRNTTEMIYNFVGFCQKNLNITVSHDWFDKAITHFNLNAKNEDAVLNEITSSTRDGDSTSEARGGNGLLVSGGGNNSTESRGGNGPNDSRGGNVSSDTRGGDNASATRGGNSASETEVRGQEGSSESRGSGKSEGKDGNSSSESEGGYSLEPKDGSREERGTSDGRDKSSESKRENTSSESRGGNSSETKGGNSSESKEENKPSDSKNEESPSASKGGRGSGERPSATIVNFPVRFSPKNMDYFEDIAKRFLLNFDNSIWYGVSTFGFWLIILLFSSISH</sequence>